<dbReference type="eggNOG" id="ENOG502SBKB">
    <property type="taxonomic scope" value="Eukaryota"/>
</dbReference>
<evidence type="ECO:0000256" key="1">
    <source>
        <dbReference type="SAM" id="MobiDB-lite"/>
    </source>
</evidence>
<evidence type="ECO:0000313" key="2">
    <source>
        <dbReference type="EMBL" id="EDO36433.1"/>
    </source>
</evidence>
<dbReference type="Proteomes" id="UP000001593">
    <property type="component" value="Unassembled WGS sequence"/>
</dbReference>
<dbReference type="AlphaFoldDB" id="A7SIM5"/>
<dbReference type="OMA" id="DDMIVNW"/>
<feature type="region of interest" description="Disordered" evidence="1">
    <location>
        <begin position="346"/>
        <end position="366"/>
    </location>
</feature>
<dbReference type="PANTHER" id="PTHR31362">
    <property type="entry name" value="GLYCOSYLTRANSFERASE STELLO1-RELATED"/>
    <property type="match status" value="1"/>
</dbReference>
<dbReference type="PANTHER" id="PTHR31362:SF0">
    <property type="entry name" value="EXOSTOSIN DOMAIN-CONTAINING PROTEIN-RELATED"/>
    <property type="match status" value="1"/>
</dbReference>
<evidence type="ECO:0000313" key="3">
    <source>
        <dbReference type="Proteomes" id="UP000001593"/>
    </source>
</evidence>
<keyword evidence="3" id="KW-1185">Reference proteome</keyword>
<protein>
    <submittedName>
        <fullName evidence="2">Uncharacterized protein</fullName>
    </submittedName>
</protein>
<dbReference type="InParanoid" id="A7SIM5"/>
<dbReference type="InterPro" id="IPR005049">
    <property type="entry name" value="STL-like"/>
</dbReference>
<gene>
    <name evidence="2" type="ORF">NEMVEDRAFT_v1g212853</name>
</gene>
<accession>A7SIM5</accession>
<dbReference type="STRING" id="45351.A7SIM5"/>
<dbReference type="EMBL" id="DS469670">
    <property type="protein sequence ID" value="EDO36433.1"/>
    <property type="molecule type" value="Genomic_DNA"/>
</dbReference>
<dbReference type="HOGENOM" id="CLU_757152_0_0_1"/>
<proteinExistence type="predicted"/>
<organism evidence="2 3">
    <name type="scientific">Nematostella vectensis</name>
    <name type="common">Starlet sea anemone</name>
    <dbReference type="NCBI Taxonomy" id="45351"/>
    <lineage>
        <taxon>Eukaryota</taxon>
        <taxon>Metazoa</taxon>
        <taxon>Cnidaria</taxon>
        <taxon>Anthozoa</taxon>
        <taxon>Hexacorallia</taxon>
        <taxon>Actiniaria</taxon>
        <taxon>Edwardsiidae</taxon>
        <taxon>Nematostella</taxon>
    </lineage>
</organism>
<reference evidence="2 3" key="1">
    <citation type="journal article" date="2007" name="Science">
        <title>Sea anemone genome reveals ancestral eumetazoan gene repertoire and genomic organization.</title>
        <authorList>
            <person name="Putnam N.H."/>
            <person name="Srivastava M."/>
            <person name="Hellsten U."/>
            <person name="Dirks B."/>
            <person name="Chapman J."/>
            <person name="Salamov A."/>
            <person name="Terry A."/>
            <person name="Shapiro H."/>
            <person name="Lindquist E."/>
            <person name="Kapitonov V.V."/>
            <person name="Jurka J."/>
            <person name="Genikhovich G."/>
            <person name="Grigoriev I.V."/>
            <person name="Lucas S.M."/>
            <person name="Steele R.E."/>
            <person name="Finnerty J.R."/>
            <person name="Technau U."/>
            <person name="Martindale M.Q."/>
            <person name="Rokhsar D.S."/>
        </authorList>
    </citation>
    <scope>NUCLEOTIDE SEQUENCE [LARGE SCALE GENOMIC DNA]</scope>
    <source>
        <strain evidence="3">CH2 X CH6</strain>
    </source>
</reference>
<name>A7SIM5_NEMVE</name>
<sequence>MKGKAVTVFLTAGTVVLLFLATGFLHNPELQNSFSISEKLACKQSPGLRVFGIDLLLVIVYSVPVYDSLPTLKALYQDVFPNILVCGPEPSNIYKIQITDIGIRGFFSYECMGRAIRENPGYNGYLYINDDMIVNWWNLVRLDKTLIWQGQEIVKGLEILPREEDRAEQLKQPELDEWQWWKTEMGISACADAYNEIAEITRSKKSKLMSKAIRIFLENGYGKPFCYRGWSDLFYIPKRFAKMFSTLCSYFYKNRVFLEMAVTSMIRMLDLSKNTVNLNGLYLYGVPDFLKKGTFWKYYNTNITFVHPFKLHYSNSRVYNYYMLQTLVLRKRDEMLDSIWPGLCKSGSQSDSDSVVSGQLDSTENT</sequence>
<feature type="compositionally biased region" description="Low complexity" evidence="1">
    <location>
        <begin position="346"/>
        <end position="359"/>
    </location>
</feature>
<dbReference type="PhylomeDB" id="A7SIM5"/>